<keyword evidence="1" id="KW-0030">Aminoacyl-tRNA synthetase</keyword>
<dbReference type="PANTHER" id="PTHR11956">
    <property type="entry name" value="ARGINYL-TRNA SYNTHETASE"/>
    <property type="match status" value="1"/>
</dbReference>
<sequence length="64" mass="7356">ERCVVCGPGFVKFKLCKKWLAKSIHKKLTDVIDTWAPKLSVKKSVLYFFSRNITEEMHMVGLAV</sequence>
<comment type="caution">
    <text evidence="1">The sequence shown here is derived from an EMBL/GenBank/DDBJ whole genome shotgun (WGS) entry which is preliminary data.</text>
</comment>
<keyword evidence="1" id="KW-0436">Ligase</keyword>
<organism evidence="1">
    <name type="scientific">Tanacetum cinerariifolium</name>
    <name type="common">Dalmatian daisy</name>
    <name type="synonym">Chrysanthemum cinerariifolium</name>
    <dbReference type="NCBI Taxonomy" id="118510"/>
    <lineage>
        <taxon>Eukaryota</taxon>
        <taxon>Viridiplantae</taxon>
        <taxon>Streptophyta</taxon>
        <taxon>Embryophyta</taxon>
        <taxon>Tracheophyta</taxon>
        <taxon>Spermatophyta</taxon>
        <taxon>Magnoliopsida</taxon>
        <taxon>eudicotyledons</taxon>
        <taxon>Gunneridae</taxon>
        <taxon>Pentapetalae</taxon>
        <taxon>asterids</taxon>
        <taxon>campanulids</taxon>
        <taxon>Asterales</taxon>
        <taxon>Asteraceae</taxon>
        <taxon>Asteroideae</taxon>
        <taxon>Anthemideae</taxon>
        <taxon>Anthemidinae</taxon>
        <taxon>Tanacetum</taxon>
    </lineage>
</organism>
<reference evidence="1" key="1">
    <citation type="journal article" date="2019" name="Sci. Rep.">
        <title>Draft genome of Tanacetum cinerariifolium, the natural source of mosquito coil.</title>
        <authorList>
            <person name="Yamashiro T."/>
            <person name="Shiraishi A."/>
            <person name="Satake H."/>
            <person name="Nakayama K."/>
        </authorList>
    </citation>
    <scope>NUCLEOTIDE SEQUENCE</scope>
</reference>
<protein>
    <submittedName>
        <fullName evidence="1">Aminoacyl-tRNA synthetase, class 1a, anticodon-binding</fullName>
    </submittedName>
</protein>
<dbReference type="EMBL" id="BKCJ011540225">
    <property type="protein sequence ID" value="GFD40810.1"/>
    <property type="molecule type" value="Genomic_DNA"/>
</dbReference>
<feature type="non-terminal residue" evidence="1">
    <location>
        <position position="1"/>
    </location>
</feature>
<evidence type="ECO:0000313" key="1">
    <source>
        <dbReference type="EMBL" id="GFD40810.1"/>
    </source>
</evidence>
<dbReference type="PANTHER" id="PTHR11956:SF5">
    <property type="entry name" value="ARGININE--TRNA LIGASE, CYTOPLASMIC"/>
    <property type="match status" value="1"/>
</dbReference>
<dbReference type="GO" id="GO:0004814">
    <property type="term" value="F:arginine-tRNA ligase activity"/>
    <property type="evidence" value="ECO:0007669"/>
    <property type="project" value="InterPro"/>
</dbReference>
<gene>
    <name evidence="1" type="ORF">Tci_912779</name>
</gene>
<dbReference type="InterPro" id="IPR001278">
    <property type="entry name" value="Arg-tRNA-ligase"/>
</dbReference>
<name>A0A699W2H8_TANCI</name>
<dbReference type="GO" id="GO:0005524">
    <property type="term" value="F:ATP binding"/>
    <property type="evidence" value="ECO:0007669"/>
    <property type="project" value="InterPro"/>
</dbReference>
<dbReference type="GO" id="GO:0006420">
    <property type="term" value="P:arginyl-tRNA aminoacylation"/>
    <property type="evidence" value="ECO:0007669"/>
    <property type="project" value="InterPro"/>
</dbReference>
<proteinExistence type="predicted"/>
<accession>A0A699W2H8</accession>
<dbReference type="AlphaFoldDB" id="A0A699W2H8"/>